<dbReference type="InterPro" id="IPR036986">
    <property type="entry name" value="S4_RNA-bd_sf"/>
</dbReference>
<dbReference type="EC" id="5.4.99.-" evidence="8"/>
<accession>A0A378I852</accession>
<name>A0A378I852_9GAMM</name>
<dbReference type="Gene3D" id="3.30.2350.10">
    <property type="entry name" value="Pseudouridine synthase"/>
    <property type="match status" value="1"/>
</dbReference>
<dbReference type="Proteomes" id="UP000054735">
    <property type="component" value="Unassembled WGS sequence"/>
</dbReference>
<protein>
    <recommendedName>
        <fullName evidence="8">Pseudouridine synthase</fullName>
        <ecNumber evidence="8">5.4.99.-</ecNumber>
    </recommendedName>
</protein>
<feature type="active site" evidence="6">
    <location>
        <position position="140"/>
    </location>
</feature>
<dbReference type="SUPFAM" id="SSF55174">
    <property type="entry name" value="Alpha-L RNA-binding motif"/>
    <property type="match status" value="1"/>
</dbReference>
<reference evidence="10 12" key="1">
    <citation type="submission" date="2015-11" db="EMBL/GenBank/DDBJ databases">
        <title>Genomic analysis of 38 Legionella species identifies large and diverse effector repertoires.</title>
        <authorList>
            <person name="Burstein D."/>
            <person name="Amaro F."/>
            <person name="Zusman T."/>
            <person name="Lifshitz Z."/>
            <person name="Cohen O."/>
            <person name="Gilbert J.A."/>
            <person name="Pupko T."/>
            <person name="Shuman H.A."/>
            <person name="Segal G."/>
        </authorList>
    </citation>
    <scope>NUCLEOTIDE SEQUENCE [LARGE SCALE GENOMIC DNA]</scope>
    <source>
        <strain evidence="10 12">CDC#1407-AL-14</strain>
    </source>
</reference>
<evidence type="ECO:0000256" key="7">
    <source>
        <dbReference type="PROSITE-ProRule" id="PRU00182"/>
    </source>
</evidence>
<organism evidence="11 13">
    <name type="scientific">Legionella birminghamensis</name>
    <dbReference type="NCBI Taxonomy" id="28083"/>
    <lineage>
        <taxon>Bacteria</taxon>
        <taxon>Pseudomonadati</taxon>
        <taxon>Pseudomonadota</taxon>
        <taxon>Gammaproteobacteria</taxon>
        <taxon>Legionellales</taxon>
        <taxon>Legionellaceae</taxon>
        <taxon>Legionella</taxon>
    </lineage>
</organism>
<dbReference type="AlphaFoldDB" id="A0A378I852"/>
<dbReference type="RefSeq" id="WP_058524501.1">
    <property type="nucleotide sequence ID" value="NZ_CAAAHV010000003.1"/>
</dbReference>
<dbReference type="InterPro" id="IPR006145">
    <property type="entry name" value="PsdUridine_synth_RsuA/RluA"/>
</dbReference>
<dbReference type="FunFam" id="3.30.2350.10:FF:000006">
    <property type="entry name" value="Pseudouridine synthase"/>
    <property type="match status" value="1"/>
</dbReference>
<dbReference type="Pfam" id="PF00849">
    <property type="entry name" value="PseudoU_synth_2"/>
    <property type="match status" value="1"/>
</dbReference>
<evidence type="ECO:0000313" key="12">
    <source>
        <dbReference type="Proteomes" id="UP000054735"/>
    </source>
</evidence>
<keyword evidence="2 7" id="KW-0694">RNA-binding</keyword>
<evidence type="ECO:0000256" key="6">
    <source>
        <dbReference type="PIRSR" id="PIRSR606225-1"/>
    </source>
</evidence>
<dbReference type="Pfam" id="PF01479">
    <property type="entry name" value="S4"/>
    <property type="match status" value="1"/>
</dbReference>
<dbReference type="SUPFAM" id="SSF55120">
    <property type="entry name" value="Pseudouridine synthase"/>
    <property type="match status" value="1"/>
</dbReference>
<dbReference type="NCBIfam" id="TIGR00005">
    <property type="entry name" value="rluA_subfam"/>
    <property type="match status" value="1"/>
</dbReference>
<dbReference type="GO" id="GO:0160140">
    <property type="term" value="F:23S rRNA pseudouridine(1911/1915/1917) synthase activity"/>
    <property type="evidence" value="ECO:0007669"/>
    <property type="project" value="UniProtKB-EC"/>
</dbReference>
<dbReference type="InterPro" id="IPR006224">
    <property type="entry name" value="PsdUridine_synth_RluA-like_CS"/>
</dbReference>
<dbReference type="Proteomes" id="UP000255066">
    <property type="component" value="Unassembled WGS sequence"/>
</dbReference>
<dbReference type="SMART" id="SM00363">
    <property type="entry name" value="S4"/>
    <property type="match status" value="1"/>
</dbReference>
<dbReference type="NCBIfam" id="NF008385">
    <property type="entry name" value="PRK11180.1"/>
    <property type="match status" value="1"/>
</dbReference>
<gene>
    <name evidence="11" type="primary">rluD</name>
    <name evidence="10" type="ORF">Lbir_2496</name>
    <name evidence="11" type="ORF">NCTC12437_01170</name>
</gene>
<comment type="function">
    <text evidence="5">Responsible for synthesis of pseudouridine from uracil at positions 1911, 1915 and 1917 in 23S ribosomal RNA.</text>
</comment>
<proteinExistence type="inferred from homology"/>
<evidence type="ECO:0000256" key="5">
    <source>
        <dbReference type="ARBA" id="ARBA00056072"/>
    </source>
</evidence>
<evidence type="ECO:0000256" key="3">
    <source>
        <dbReference type="ARBA" id="ARBA00023235"/>
    </source>
</evidence>
<dbReference type="PROSITE" id="PS50889">
    <property type="entry name" value="S4"/>
    <property type="match status" value="1"/>
</dbReference>
<dbReference type="PROSITE" id="PS01129">
    <property type="entry name" value="PSI_RLU"/>
    <property type="match status" value="1"/>
</dbReference>
<comment type="similarity">
    <text evidence="1 8">Belongs to the pseudouridine synthase RluA family.</text>
</comment>
<dbReference type="CDD" id="cd00165">
    <property type="entry name" value="S4"/>
    <property type="match status" value="1"/>
</dbReference>
<reference evidence="11 13" key="2">
    <citation type="submission" date="2018-06" db="EMBL/GenBank/DDBJ databases">
        <authorList>
            <consortium name="Pathogen Informatics"/>
            <person name="Doyle S."/>
        </authorList>
    </citation>
    <scope>NUCLEOTIDE SEQUENCE [LARGE SCALE GENOMIC DNA]</scope>
    <source>
        <strain evidence="11 13">NCTC12437</strain>
    </source>
</reference>
<dbReference type="InterPro" id="IPR050188">
    <property type="entry name" value="RluA_PseudoU_synthase"/>
</dbReference>
<comment type="catalytic activity">
    <reaction evidence="8">
        <text>a uridine in RNA = a pseudouridine in RNA</text>
        <dbReference type="Rhea" id="RHEA:48348"/>
        <dbReference type="Rhea" id="RHEA-COMP:12068"/>
        <dbReference type="Rhea" id="RHEA-COMP:12069"/>
        <dbReference type="ChEBI" id="CHEBI:65314"/>
        <dbReference type="ChEBI" id="CHEBI:65315"/>
    </reaction>
</comment>
<evidence type="ECO:0000256" key="8">
    <source>
        <dbReference type="RuleBase" id="RU362028"/>
    </source>
</evidence>
<evidence type="ECO:0000256" key="1">
    <source>
        <dbReference type="ARBA" id="ARBA00010876"/>
    </source>
</evidence>
<keyword evidence="3 8" id="KW-0413">Isomerase</keyword>
<feature type="domain" description="RNA-binding S4" evidence="9">
    <location>
        <begin position="17"/>
        <end position="81"/>
    </location>
</feature>
<dbReference type="GO" id="GO:0003723">
    <property type="term" value="F:RNA binding"/>
    <property type="evidence" value="ECO:0007669"/>
    <property type="project" value="UniProtKB-KW"/>
</dbReference>
<dbReference type="InterPro" id="IPR020103">
    <property type="entry name" value="PsdUridine_synth_cat_dom_sf"/>
</dbReference>
<dbReference type="InterPro" id="IPR002942">
    <property type="entry name" value="S4_RNA-bd"/>
</dbReference>
<evidence type="ECO:0000256" key="4">
    <source>
        <dbReference type="ARBA" id="ARBA00036882"/>
    </source>
</evidence>
<evidence type="ECO:0000313" key="11">
    <source>
        <dbReference type="EMBL" id="STX31397.1"/>
    </source>
</evidence>
<evidence type="ECO:0000259" key="9">
    <source>
        <dbReference type="SMART" id="SM00363"/>
    </source>
</evidence>
<keyword evidence="12" id="KW-1185">Reference proteome</keyword>
<evidence type="ECO:0000313" key="10">
    <source>
        <dbReference type="EMBL" id="KTC67894.1"/>
    </source>
</evidence>
<dbReference type="STRING" id="28083.Lbir_2496"/>
<dbReference type="PANTHER" id="PTHR21600:SF44">
    <property type="entry name" value="RIBOSOMAL LARGE SUBUNIT PSEUDOURIDINE SYNTHASE D"/>
    <property type="match status" value="1"/>
</dbReference>
<evidence type="ECO:0000256" key="2">
    <source>
        <dbReference type="ARBA" id="ARBA00022884"/>
    </source>
</evidence>
<dbReference type="Gene3D" id="3.10.290.10">
    <property type="entry name" value="RNA-binding S4 domain"/>
    <property type="match status" value="1"/>
</dbReference>
<evidence type="ECO:0000313" key="13">
    <source>
        <dbReference type="Proteomes" id="UP000255066"/>
    </source>
</evidence>
<dbReference type="EMBL" id="UGNW01000001">
    <property type="protein sequence ID" value="STX31397.1"/>
    <property type="molecule type" value="Genomic_DNA"/>
</dbReference>
<dbReference type="CDD" id="cd02869">
    <property type="entry name" value="PseudoU_synth_RluA_like"/>
    <property type="match status" value="1"/>
</dbReference>
<dbReference type="GO" id="GO:0000455">
    <property type="term" value="P:enzyme-directed rRNA pseudouridine synthesis"/>
    <property type="evidence" value="ECO:0007669"/>
    <property type="project" value="TreeGrafter"/>
</dbReference>
<comment type="catalytic activity">
    <reaction evidence="4">
        <text>uridine(1911/1915/1917) in 23S rRNA = pseudouridine(1911/1915/1917) in 23S rRNA</text>
        <dbReference type="Rhea" id="RHEA:42524"/>
        <dbReference type="Rhea" id="RHEA-COMP:10097"/>
        <dbReference type="Rhea" id="RHEA-COMP:10098"/>
        <dbReference type="ChEBI" id="CHEBI:65314"/>
        <dbReference type="ChEBI" id="CHEBI:65315"/>
        <dbReference type="EC" id="5.4.99.23"/>
    </reaction>
</comment>
<dbReference type="PANTHER" id="PTHR21600">
    <property type="entry name" value="MITOCHONDRIAL RNA PSEUDOURIDINE SYNTHASE"/>
    <property type="match status" value="1"/>
</dbReference>
<sequence length="320" mass="36071">MTENSMALIVPRELHGERVDVVLARMLPDYSRSQLSQWLKQGKITVDNKIIKPKEKVAHGSQILLQLDQLAEKKTGEAEAEDIPLNIVYEDEFLIVINKPAGLVVHPGAGNWKHTLVNALLHHLPQLSALPRAGLIHRLDKDTTGLLVIAKTLTVHTQLVRMMQDREIHRHYLALVQGHLISGGEIDTGFGRHPVNRLKMAVCAQGRQAVTHYSLKKQYQYFTLLNVQLLTGRTHQIRVHMAHIKHPVVGDQLYGSRTRVPAEADESLITLLQQFKRQALHAYSLSFEHPQTGEMISVTAPLPDDFTSLLAALDKYKENR</sequence>
<dbReference type="EMBL" id="LNXT01000048">
    <property type="protein sequence ID" value="KTC67894.1"/>
    <property type="molecule type" value="Genomic_DNA"/>
</dbReference>
<dbReference type="InterPro" id="IPR006225">
    <property type="entry name" value="PsdUridine_synth_RluC/D"/>
</dbReference>